<dbReference type="VEuPathDB" id="MicrosporidiaDB:THOM_2997"/>
<proteinExistence type="predicted"/>
<dbReference type="Gene3D" id="3.30.40.10">
    <property type="entry name" value="Zinc/RING finger domain, C3HC4 (zinc finger)"/>
    <property type="match status" value="1"/>
</dbReference>
<dbReference type="STRING" id="72359.L7JST0"/>
<dbReference type="OrthoDB" id="1928087at2759"/>
<dbReference type="HOGENOM" id="CLU_1816373_0_0_1"/>
<dbReference type="InterPro" id="IPR011011">
    <property type="entry name" value="Znf_FYVE_PHD"/>
</dbReference>
<evidence type="ECO:0000256" key="3">
    <source>
        <dbReference type="ARBA" id="ARBA00022833"/>
    </source>
</evidence>
<organism evidence="5 6">
    <name type="scientific">Trachipleistophora hominis</name>
    <name type="common">Microsporidian parasite</name>
    <dbReference type="NCBI Taxonomy" id="72359"/>
    <lineage>
        <taxon>Eukaryota</taxon>
        <taxon>Fungi</taxon>
        <taxon>Fungi incertae sedis</taxon>
        <taxon>Microsporidia</taxon>
        <taxon>Pleistophoridae</taxon>
        <taxon>Trachipleistophora</taxon>
    </lineage>
</organism>
<protein>
    <submittedName>
        <fullName evidence="5">PHD Zn-finger protein</fullName>
    </submittedName>
</protein>
<feature type="domain" description="Zinc finger PHD-type" evidence="4">
    <location>
        <begin position="3"/>
        <end position="50"/>
    </location>
</feature>
<dbReference type="InterPro" id="IPR001965">
    <property type="entry name" value="Znf_PHD"/>
</dbReference>
<gene>
    <name evidence="5" type="ORF">THOM_2997</name>
</gene>
<sequence>MINCICRINHSDLDMLQCDKCNAWSHTVCCGFFSNNDKRIPQFYTCNICLDNDISRLALYRRALSVNYNEEILGVGWLGKRLGVKEGVARRIVKKLLNDGFIEIIALNTRQRKYVAVKNENVKKKVKKYFYIGKVKHSLPIKDISMAKP</sequence>
<name>L7JST0_TRAHO</name>
<keyword evidence="3" id="KW-0862">Zinc</keyword>
<evidence type="ECO:0000313" key="6">
    <source>
        <dbReference type="Proteomes" id="UP000011185"/>
    </source>
</evidence>
<dbReference type="AlphaFoldDB" id="L7JST0"/>
<dbReference type="GO" id="GO:0008270">
    <property type="term" value="F:zinc ion binding"/>
    <property type="evidence" value="ECO:0007669"/>
    <property type="project" value="UniProtKB-KW"/>
</dbReference>
<keyword evidence="6" id="KW-1185">Reference proteome</keyword>
<evidence type="ECO:0000256" key="1">
    <source>
        <dbReference type="ARBA" id="ARBA00022723"/>
    </source>
</evidence>
<evidence type="ECO:0000256" key="2">
    <source>
        <dbReference type="ARBA" id="ARBA00022771"/>
    </source>
</evidence>
<dbReference type="EMBL" id="JH994077">
    <property type="protein sequence ID" value="ELQ74101.1"/>
    <property type="molecule type" value="Genomic_DNA"/>
</dbReference>
<evidence type="ECO:0000259" key="4">
    <source>
        <dbReference type="SMART" id="SM00249"/>
    </source>
</evidence>
<dbReference type="OMA" id="MINCICR"/>
<dbReference type="SUPFAM" id="SSF57903">
    <property type="entry name" value="FYVE/PHD zinc finger"/>
    <property type="match status" value="1"/>
</dbReference>
<dbReference type="SMART" id="SM00249">
    <property type="entry name" value="PHD"/>
    <property type="match status" value="1"/>
</dbReference>
<dbReference type="Proteomes" id="UP000011185">
    <property type="component" value="Unassembled WGS sequence"/>
</dbReference>
<evidence type="ECO:0000313" key="5">
    <source>
        <dbReference type="EMBL" id="ELQ74101.1"/>
    </source>
</evidence>
<accession>L7JST0</accession>
<keyword evidence="1" id="KW-0479">Metal-binding</keyword>
<dbReference type="InParanoid" id="L7JST0"/>
<dbReference type="Pfam" id="PF20826">
    <property type="entry name" value="PHD_5"/>
    <property type="match status" value="1"/>
</dbReference>
<dbReference type="InterPro" id="IPR013083">
    <property type="entry name" value="Znf_RING/FYVE/PHD"/>
</dbReference>
<keyword evidence="2" id="KW-0863">Zinc-finger</keyword>
<reference evidence="5 6" key="1">
    <citation type="journal article" date="2012" name="PLoS Pathog.">
        <title>The genome of the obligate intracellular parasite Trachipleistophora hominis: new insights into microsporidian genome dynamics and reductive evolution.</title>
        <authorList>
            <person name="Heinz E."/>
            <person name="Williams T.A."/>
            <person name="Nakjang S."/>
            <person name="Noel C.J."/>
            <person name="Swan D.C."/>
            <person name="Goldberg A.V."/>
            <person name="Harris S.R."/>
            <person name="Weinmaier T."/>
            <person name="Markert S."/>
            <person name="Becher D."/>
            <person name="Bernhardt J."/>
            <person name="Dagan T."/>
            <person name="Hacker C."/>
            <person name="Lucocq J.M."/>
            <person name="Schweder T."/>
            <person name="Rattei T."/>
            <person name="Hall N."/>
            <person name="Hirt R.P."/>
            <person name="Embley T.M."/>
        </authorList>
    </citation>
    <scope>NUCLEOTIDE SEQUENCE [LARGE SCALE GENOMIC DNA]</scope>
</reference>